<dbReference type="RefSeq" id="YP_003842.1">
    <property type="nucleotide sequence ID" value="NC_005832.1"/>
</dbReference>
<evidence type="ECO:0000313" key="12">
    <source>
        <dbReference type="EMBL" id="ALN37673.1"/>
    </source>
</evidence>
<dbReference type="Proteomes" id="UP000109578">
    <property type="component" value="Segment"/>
</dbReference>
<evidence type="ECO:0000313" key="1">
    <source>
        <dbReference type="EMBL" id="ALN36466.1"/>
    </source>
</evidence>
<protein>
    <submittedName>
        <fullName evidence="2">Uncharacterized protein</fullName>
    </submittedName>
</protein>
<gene>
    <name evidence="2" type="ORF">68R</name>
    <name evidence="10" type="ORF">70R</name>
    <name evidence="5" type="ORF">72R</name>
    <name evidence="7" type="ORF">74R</name>
    <name evidence="1" type="ORF">75R</name>
    <name evidence="12" type="ORF">76R</name>
    <name evidence="3" type="ORF">77R</name>
    <name evidence="8" type="ORF">84R</name>
</gene>
<evidence type="ECO:0000313" key="17">
    <source>
        <dbReference type="Proteomes" id="UP000131316"/>
    </source>
</evidence>
<dbReference type="EMBL" id="KR075885">
    <property type="protein sequence ID" value="ALN37776.1"/>
    <property type="molecule type" value="Genomic_DNA"/>
</dbReference>
<evidence type="ECO:0000313" key="2">
    <source>
        <dbReference type="EMBL" id="ALN36563.1"/>
    </source>
</evidence>
<dbReference type="EMBL" id="KR075882">
    <property type="protein sequence ID" value="ALN37473.1"/>
    <property type="molecule type" value="Genomic_DNA"/>
</dbReference>
<dbReference type="EMBL" id="KR075884">
    <property type="protein sequence ID" value="ALN37673.1"/>
    <property type="molecule type" value="Genomic_DNA"/>
</dbReference>
<evidence type="ECO:0000313" key="16">
    <source>
        <dbReference type="Proteomes" id="UP000109578"/>
    </source>
</evidence>
<dbReference type="EMBL" id="KR075881">
    <property type="protein sequence ID" value="ALN37376.1"/>
    <property type="molecule type" value="Genomic_DNA"/>
</dbReference>
<dbReference type="EMBL" id="KR075875">
    <property type="protein sequence ID" value="ALN36771.1"/>
    <property type="molecule type" value="Genomic_DNA"/>
</dbReference>
<proteinExistence type="predicted"/>
<dbReference type="Proteomes" id="UP000118070">
    <property type="component" value="Genome"/>
</dbReference>
<evidence type="ECO:0000313" key="4">
    <source>
        <dbReference type="EMBL" id="ALN36771.1"/>
    </source>
</evidence>
<dbReference type="Proteomes" id="UP000131316">
    <property type="component" value="Segment"/>
</dbReference>
<evidence type="ECO:0000313" key="15">
    <source>
        <dbReference type="Proteomes" id="UP000104582"/>
    </source>
</evidence>
<dbReference type="Proteomes" id="UP000152001">
    <property type="component" value="Segment"/>
</dbReference>
<evidence type="ECO:0000313" key="11">
    <source>
        <dbReference type="EMBL" id="ALN37570.1"/>
    </source>
</evidence>
<evidence type="ECO:0000313" key="14">
    <source>
        <dbReference type="EMBL" id="ALN37877.1"/>
    </source>
</evidence>
<organism evidence="2 17">
    <name type="scientific">Ranavirus ambystoma1</name>
    <dbReference type="NCBI Taxonomy" id="265294"/>
    <lineage>
        <taxon>Viruses</taxon>
        <taxon>Varidnaviria</taxon>
        <taxon>Bamfordvirae</taxon>
        <taxon>Nucleocytoviricota</taxon>
        <taxon>Megaviricetes</taxon>
        <taxon>Pimascovirales</taxon>
        <taxon>Pimascovirales incertae sedis</taxon>
        <taxon>Iridoviridae</taxon>
        <taxon>Alphairidovirinae</taxon>
        <taxon>Ranavirus</taxon>
    </lineage>
</organism>
<dbReference type="EMBL" id="KR075886">
    <property type="protein sequence ID" value="ALN37877.1"/>
    <property type="molecule type" value="Genomic_DNA"/>
</dbReference>
<dbReference type="Proteomes" id="UP000145832">
    <property type="component" value="Segment"/>
</dbReference>
<dbReference type="EMBL" id="KR075873">
    <property type="protein sequence ID" value="ALN36563.1"/>
    <property type="molecule type" value="Genomic_DNA"/>
</dbReference>
<dbReference type="EMBL" id="KR075874">
    <property type="protein sequence ID" value="ALN36667.1"/>
    <property type="molecule type" value="Genomic_DNA"/>
</dbReference>
<evidence type="ECO:0000313" key="9">
    <source>
        <dbReference type="EMBL" id="ALN37376.1"/>
    </source>
</evidence>
<evidence type="ECO:0000313" key="8">
    <source>
        <dbReference type="EMBL" id="ALN37288.1"/>
    </source>
</evidence>
<dbReference type="OrthoDB" id="27646at10239"/>
<dbReference type="EMBL" id="KR075877">
    <property type="protein sequence ID" value="ALN36972.1"/>
    <property type="molecule type" value="Genomic_DNA"/>
</dbReference>
<dbReference type="EMBL" id="KR075872">
    <property type="protein sequence ID" value="ALN36466.1"/>
    <property type="molecule type" value="Genomic_DNA"/>
</dbReference>
<dbReference type="EMBL" id="KR075880">
    <property type="protein sequence ID" value="ALN37288.1"/>
    <property type="molecule type" value="Genomic_DNA"/>
</dbReference>
<evidence type="ECO:0000313" key="10">
    <source>
        <dbReference type="EMBL" id="ALN37473.1"/>
    </source>
</evidence>
<sequence length="46" mass="5707">MWYNIYRLRIRLSLYSFRRYGDGTNIYRLSNSLSFRLKTCTNIYNC</sequence>
<accession>A0A0U2QD59</accession>
<dbReference type="EMBL" id="KR075878">
    <property type="protein sequence ID" value="ALN37076.1"/>
    <property type="molecule type" value="Genomic_DNA"/>
</dbReference>
<evidence type="ECO:0000313" key="13">
    <source>
        <dbReference type="EMBL" id="ALN37776.1"/>
    </source>
</evidence>
<dbReference type="Proteomes" id="UP000139180">
    <property type="component" value="Segment"/>
</dbReference>
<reference evidence="15 16" key="1">
    <citation type="journal article" date="2015" name="G3 (Bethesda)">
        <title>Comparative Genomics of an Emerging Amphibian Virus.</title>
        <authorList>
            <person name="Epstein B."/>
            <person name="Storfer A."/>
        </authorList>
    </citation>
    <scope>NUCLEOTIDE SEQUENCE [LARGE SCALE GENOMIC DNA]</scope>
    <source>
        <strain evidence="1">AXO</strain>
        <strain evidence="14">CAP</strain>
        <strain evidence="12">DAL1</strain>
        <strain evidence="13">DO-ATV</strain>
        <strain evidence="11">DOT312</strain>
        <strain evidence="10">GUFFY</strain>
        <strain evidence="2">HEIDI</strain>
        <strain evidence="9">JMH</strain>
        <strain evidence="8">NM</strain>
        <strain evidence="3">ORV</strain>
        <strain evidence="7">RRV</strain>
        <strain evidence="6">SLV</strain>
        <strain evidence="4">TSMB</strain>
        <strain evidence="5">UTAH</strain>
    </source>
</reference>
<dbReference type="Proteomes" id="UP000140086">
    <property type="component" value="Segment"/>
</dbReference>
<evidence type="ECO:0000313" key="3">
    <source>
        <dbReference type="EMBL" id="ALN36667.1"/>
    </source>
</evidence>
<dbReference type="Proteomes" id="UP000129491">
    <property type="component" value="Segment"/>
</dbReference>
<evidence type="ECO:0000313" key="5">
    <source>
        <dbReference type="EMBL" id="ALN36972.1"/>
    </source>
</evidence>
<name>A0A0U2QD59_9VIRU</name>
<dbReference type="Proteomes" id="UP000104582">
    <property type="component" value="Genome"/>
</dbReference>
<dbReference type="Proteomes" id="UP000141477">
    <property type="component" value="Segment"/>
</dbReference>
<dbReference type="Proteomes" id="UP000146683">
    <property type="component" value="Genome"/>
</dbReference>
<evidence type="ECO:0000313" key="6">
    <source>
        <dbReference type="EMBL" id="ALN37076.1"/>
    </source>
</evidence>
<dbReference type="Proteomes" id="UP000129720">
    <property type="component" value="Segment"/>
</dbReference>
<dbReference type="KEGG" id="vg:3678229"/>
<dbReference type="EMBL" id="KR075883">
    <property type="protein sequence ID" value="ALN37570.1"/>
    <property type="molecule type" value="Genomic_DNA"/>
</dbReference>
<dbReference type="EMBL" id="KR075879">
    <property type="protein sequence ID" value="ALN37177.1"/>
    <property type="molecule type" value="Genomic_DNA"/>
</dbReference>
<dbReference type="Proteomes" id="UP000156308">
    <property type="component" value="Segment"/>
</dbReference>
<evidence type="ECO:0000313" key="7">
    <source>
        <dbReference type="EMBL" id="ALN37177.1"/>
    </source>
</evidence>